<organism evidence="2 3">
    <name type="scientific">Dactylosporangium sucinum</name>
    <dbReference type="NCBI Taxonomy" id="1424081"/>
    <lineage>
        <taxon>Bacteria</taxon>
        <taxon>Bacillati</taxon>
        <taxon>Actinomycetota</taxon>
        <taxon>Actinomycetes</taxon>
        <taxon>Micromonosporales</taxon>
        <taxon>Micromonosporaceae</taxon>
        <taxon>Dactylosporangium</taxon>
    </lineage>
</organism>
<evidence type="ECO:0000313" key="3">
    <source>
        <dbReference type="Proteomes" id="UP000642070"/>
    </source>
</evidence>
<sequence>MLLQRTPGERVSARVVGRVMYHSGRLILVGAVLASVIAFLAVAGTLAFAPGRRDAAYEALVLSGTVVGAAGALIYLGTLLGGDRQS</sequence>
<name>A0A917X342_9ACTN</name>
<proteinExistence type="predicted"/>
<feature type="transmembrane region" description="Helical" evidence="1">
    <location>
        <begin position="26"/>
        <end position="49"/>
    </location>
</feature>
<keyword evidence="3" id="KW-1185">Reference proteome</keyword>
<protein>
    <submittedName>
        <fullName evidence="2">Uncharacterized protein</fullName>
    </submittedName>
</protein>
<comment type="caution">
    <text evidence="2">The sequence shown here is derived from an EMBL/GenBank/DDBJ whole genome shotgun (WGS) entry which is preliminary data.</text>
</comment>
<dbReference type="AlphaFoldDB" id="A0A917X342"/>
<evidence type="ECO:0000313" key="2">
    <source>
        <dbReference type="EMBL" id="GGM59261.1"/>
    </source>
</evidence>
<dbReference type="Proteomes" id="UP000642070">
    <property type="component" value="Unassembled WGS sequence"/>
</dbReference>
<reference evidence="2" key="2">
    <citation type="submission" date="2020-09" db="EMBL/GenBank/DDBJ databases">
        <authorList>
            <person name="Sun Q."/>
            <person name="Ohkuma M."/>
        </authorList>
    </citation>
    <scope>NUCLEOTIDE SEQUENCE</scope>
    <source>
        <strain evidence="2">JCM 19831</strain>
    </source>
</reference>
<reference evidence="2" key="1">
    <citation type="journal article" date="2014" name="Int. J. Syst. Evol. Microbiol.">
        <title>Complete genome sequence of Corynebacterium casei LMG S-19264T (=DSM 44701T), isolated from a smear-ripened cheese.</title>
        <authorList>
            <consortium name="US DOE Joint Genome Institute (JGI-PGF)"/>
            <person name="Walter F."/>
            <person name="Albersmeier A."/>
            <person name="Kalinowski J."/>
            <person name="Ruckert C."/>
        </authorList>
    </citation>
    <scope>NUCLEOTIDE SEQUENCE</scope>
    <source>
        <strain evidence="2">JCM 19831</strain>
    </source>
</reference>
<dbReference type="EMBL" id="BMPI01000042">
    <property type="protein sequence ID" value="GGM59261.1"/>
    <property type="molecule type" value="Genomic_DNA"/>
</dbReference>
<accession>A0A917X342</accession>
<keyword evidence="1" id="KW-1133">Transmembrane helix</keyword>
<keyword evidence="1" id="KW-0812">Transmembrane</keyword>
<feature type="transmembrane region" description="Helical" evidence="1">
    <location>
        <begin position="55"/>
        <end position="76"/>
    </location>
</feature>
<keyword evidence="1" id="KW-0472">Membrane</keyword>
<evidence type="ECO:0000256" key="1">
    <source>
        <dbReference type="SAM" id="Phobius"/>
    </source>
</evidence>
<gene>
    <name evidence="2" type="ORF">GCM10007977_070930</name>
</gene>
<dbReference type="RefSeq" id="WP_190254382.1">
    <property type="nucleotide sequence ID" value="NZ_BMPI01000042.1"/>
</dbReference>